<dbReference type="InterPro" id="IPR001949">
    <property type="entry name" value="NADH-UbQ_OxRdtase_51kDa_CS"/>
</dbReference>
<name>A0A1E5GK71_9ENTE</name>
<dbReference type="RefSeq" id="WP_069663776.1">
    <property type="nucleotide sequence ID" value="NZ_JBHUJJ010000001.1"/>
</dbReference>
<keyword evidence="2" id="KW-0004">4Fe-4S</keyword>
<dbReference type="InterPro" id="IPR037207">
    <property type="entry name" value="Nuop51_4Fe4S-bd_sf"/>
</dbReference>
<dbReference type="FunFam" id="3.40.50.11540:FF:000001">
    <property type="entry name" value="NADH dehydrogenase [ubiquinone] flavoprotein 1, mitochondrial"/>
    <property type="match status" value="1"/>
</dbReference>
<evidence type="ECO:0000256" key="3">
    <source>
        <dbReference type="ARBA" id="ARBA00022723"/>
    </source>
</evidence>
<dbReference type="GO" id="GO:0010181">
    <property type="term" value="F:FMN binding"/>
    <property type="evidence" value="ECO:0007669"/>
    <property type="project" value="InterPro"/>
</dbReference>
<dbReference type="SUPFAM" id="SSF142019">
    <property type="entry name" value="Nqo1 FMN-binding domain-like"/>
    <property type="match status" value="1"/>
</dbReference>
<evidence type="ECO:0000256" key="1">
    <source>
        <dbReference type="ARBA" id="ARBA00007523"/>
    </source>
</evidence>
<dbReference type="PROSITE" id="PS00645">
    <property type="entry name" value="COMPLEX1_51K_2"/>
    <property type="match status" value="1"/>
</dbReference>
<dbReference type="Proteomes" id="UP000095094">
    <property type="component" value="Unassembled WGS sequence"/>
</dbReference>
<evidence type="ECO:0000256" key="2">
    <source>
        <dbReference type="ARBA" id="ARBA00022485"/>
    </source>
</evidence>
<dbReference type="Pfam" id="PF10589">
    <property type="entry name" value="NADH_4Fe-4S"/>
    <property type="match status" value="1"/>
</dbReference>
<dbReference type="GO" id="GO:0008137">
    <property type="term" value="F:NADH dehydrogenase (ubiquinone) activity"/>
    <property type="evidence" value="ECO:0007669"/>
    <property type="project" value="InterPro"/>
</dbReference>
<dbReference type="Gene3D" id="3.40.50.11540">
    <property type="entry name" value="NADH-ubiquinone oxidoreductase 51kDa subunit"/>
    <property type="match status" value="1"/>
</dbReference>
<dbReference type="EMBL" id="MIJY01000023">
    <property type="protein sequence ID" value="OEG13077.1"/>
    <property type="molecule type" value="Genomic_DNA"/>
</dbReference>
<evidence type="ECO:0000256" key="5">
    <source>
        <dbReference type="ARBA" id="ARBA00023014"/>
    </source>
</evidence>
<dbReference type="Gene3D" id="3.10.20.600">
    <property type="match status" value="1"/>
</dbReference>
<evidence type="ECO:0000259" key="6">
    <source>
        <dbReference type="SMART" id="SM00928"/>
    </source>
</evidence>
<evidence type="ECO:0000313" key="8">
    <source>
        <dbReference type="Proteomes" id="UP000095094"/>
    </source>
</evidence>
<dbReference type="PATRIC" id="fig|332950.4.peg.2297"/>
<dbReference type="InterPro" id="IPR019575">
    <property type="entry name" value="Nuop51_4Fe4S-bd"/>
</dbReference>
<protein>
    <submittedName>
        <fullName evidence="7">NADH-quinone oxidoreductase subunit F</fullName>
    </submittedName>
</protein>
<dbReference type="PANTHER" id="PTHR43578:SF3">
    <property type="entry name" value="NADH-QUINONE OXIDOREDUCTASE SUBUNIT F"/>
    <property type="match status" value="1"/>
</dbReference>
<feature type="domain" description="NADH-ubiquinone oxidoreductase 51kDa subunit iron-sulphur binding" evidence="6">
    <location>
        <begin position="334"/>
        <end position="379"/>
    </location>
</feature>
<dbReference type="InterPro" id="IPR011538">
    <property type="entry name" value="Nuo51_FMN-bd"/>
</dbReference>
<dbReference type="Pfam" id="PF01512">
    <property type="entry name" value="Complex1_51K"/>
    <property type="match status" value="1"/>
</dbReference>
<comment type="similarity">
    <text evidence="1">Belongs to the complex I 51 kDa subunit family.</text>
</comment>
<dbReference type="SMART" id="SM00928">
    <property type="entry name" value="NADH_4Fe-4S"/>
    <property type="match status" value="1"/>
</dbReference>
<dbReference type="GO" id="GO:0046872">
    <property type="term" value="F:metal ion binding"/>
    <property type="evidence" value="ECO:0007669"/>
    <property type="project" value="UniProtKB-KW"/>
</dbReference>
<proteinExistence type="inferred from homology"/>
<evidence type="ECO:0000313" key="7">
    <source>
        <dbReference type="EMBL" id="OEG13077.1"/>
    </source>
</evidence>
<keyword evidence="5" id="KW-0411">Iron-sulfur</keyword>
<organism evidence="7 8">
    <name type="scientific">Enterococcus termitis</name>
    <dbReference type="NCBI Taxonomy" id="332950"/>
    <lineage>
        <taxon>Bacteria</taxon>
        <taxon>Bacillati</taxon>
        <taxon>Bacillota</taxon>
        <taxon>Bacilli</taxon>
        <taxon>Lactobacillales</taxon>
        <taxon>Enterococcaceae</taxon>
        <taxon>Enterococcus</taxon>
    </lineage>
</organism>
<keyword evidence="4" id="KW-0408">Iron</keyword>
<sequence length="432" mass="47106">MIKRNQPVLLERVIKMTRPTDVAEYERYSGFEGLKKAIEMDKEAILDELDIAHLRGRGGAAYPLGKKWRHLYGSKGDTKYIVCNADEGEPGTFKDKALLEHDPLSVIEGMIIAGYLFSAKAGYIYMRGEYRRIQKIFQEALDHAEKAGFLGKNILGIEGFDYQITIISGAGAYVCGENSALLNSIEGKTGRPRVKPPHLADVGLYLKPTLVNNVESFAGIPVILRAGGQAYRDLGTEDGGGTKLICLSGHVKNRGLYEVNLGTPLQEIIYSEKYGGGSATGNPLKFIHFGGQSGPIGAVENLDDCIYSYEGLWDKDLAIGSGAIVVMDDQVSIVDYLVQVAAFFAHESCGKCTPCRLGTTRILELLNKFNEKRAEAGDLERLEHMLTHVTNLSACGLGQSVANPMRSGLAYFAEEFEAGIRETAAPIKGGLW</sequence>
<gene>
    <name evidence="7" type="ORF">BCR25_06195</name>
</gene>
<comment type="caution">
    <text evidence="7">The sequence shown here is derived from an EMBL/GenBank/DDBJ whole genome shotgun (WGS) entry which is preliminary data.</text>
</comment>
<dbReference type="SUPFAM" id="SSF140490">
    <property type="entry name" value="Nqo1C-terminal domain-like"/>
    <property type="match status" value="1"/>
</dbReference>
<keyword evidence="3" id="KW-0479">Metal-binding</keyword>
<accession>A0A1E5GK71</accession>
<dbReference type="GO" id="GO:0051539">
    <property type="term" value="F:4 iron, 4 sulfur cluster binding"/>
    <property type="evidence" value="ECO:0007669"/>
    <property type="project" value="UniProtKB-KW"/>
</dbReference>
<dbReference type="InterPro" id="IPR037225">
    <property type="entry name" value="Nuo51_FMN-bd_sf"/>
</dbReference>
<evidence type="ECO:0000256" key="4">
    <source>
        <dbReference type="ARBA" id="ARBA00023004"/>
    </source>
</evidence>
<dbReference type="PANTHER" id="PTHR43578">
    <property type="entry name" value="NADH-QUINONE OXIDOREDUCTASE SUBUNIT F"/>
    <property type="match status" value="1"/>
</dbReference>
<dbReference type="Gene3D" id="1.20.1440.230">
    <property type="entry name" value="NADH-ubiquinone oxidoreductase 51kDa subunit, iron-sulphur binding domain"/>
    <property type="match status" value="1"/>
</dbReference>
<dbReference type="AlphaFoldDB" id="A0A1E5GK71"/>
<reference evidence="8" key="1">
    <citation type="submission" date="2016-09" db="EMBL/GenBank/DDBJ databases">
        <authorList>
            <person name="Gulvik C.A."/>
        </authorList>
    </citation>
    <scope>NUCLEOTIDE SEQUENCE [LARGE SCALE GENOMIC DNA]</scope>
    <source>
        <strain evidence="8">LMG 8895</strain>
    </source>
</reference>
<keyword evidence="8" id="KW-1185">Reference proteome</keyword>
<dbReference type="SUPFAM" id="SSF142984">
    <property type="entry name" value="Nqo1 middle domain-like"/>
    <property type="match status" value="1"/>
</dbReference>